<organism evidence="2 3">
    <name type="scientific">Teretinema zuelzerae</name>
    <dbReference type="NCBI Taxonomy" id="156"/>
    <lineage>
        <taxon>Bacteria</taxon>
        <taxon>Pseudomonadati</taxon>
        <taxon>Spirochaetota</taxon>
        <taxon>Spirochaetia</taxon>
        <taxon>Spirochaetales</taxon>
        <taxon>Treponemataceae</taxon>
        <taxon>Teretinema</taxon>
    </lineage>
</organism>
<evidence type="ECO:0000256" key="1">
    <source>
        <dbReference type="ARBA" id="ARBA00022500"/>
    </source>
</evidence>
<accession>A0AAE3EH17</accession>
<dbReference type="InterPro" id="IPR028976">
    <property type="entry name" value="CheC-like_sf"/>
</dbReference>
<dbReference type="Proteomes" id="UP001198163">
    <property type="component" value="Unassembled WGS sequence"/>
</dbReference>
<dbReference type="GO" id="GO:0006935">
    <property type="term" value="P:chemotaxis"/>
    <property type="evidence" value="ECO:0007669"/>
    <property type="project" value="UniProtKB-KW"/>
</dbReference>
<dbReference type="EMBL" id="JAINWA010000001">
    <property type="protein sequence ID" value="MCD1654030.1"/>
    <property type="molecule type" value="Genomic_DNA"/>
</dbReference>
<evidence type="ECO:0000313" key="2">
    <source>
        <dbReference type="EMBL" id="MCD1654030.1"/>
    </source>
</evidence>
<protein>
    <submittedName>
        <fullName evidence="2">Uncharacterized protein</fullName>
    </submittedName>
</protein>
<gene>
    <name evidence="2" type="ORF">K7J14_04870</name>
</gene>
<keyword evidence="1" id="KW-0145">Chemotaxis</keyword>
<proteinExistence type="predicted"/>
<dbReference type="Gene3D" id="3.40.1550.10">
    <property type="entry name" value="CheC-like"/>
    <property type="match status" value="1"/>
</dbReference>
<evidence type="ECO:0000313" key="3">
    <source>
        <dbReference type="Proteomes" id="UP001198163"/>
    </source>
</evidence>
<keyword evidence="3" id="KW-1185">Reference proteome</keyword>
<sequence length="73" mass="8273">MNVRLINPFLSSTITVFEQMFQVQPMPGEVHLDERAHTHRWDISAVMVLTGNAIGVVAIRLTRVLTDKLLTRS</sequence>
<dbReference type="RefSeq" id="WP_230753818.1">
    <property type="nucleotide sequence ID" value="NZ_JAINWA010000001.1"/>
</dbReference>
<comment type="caution">
    <text evidence="2">The sequence shown here is derived from an EMBL/GenBank/DDBJ whole genome shotgun (WGS) entry which is preliminary data.</text>
</comment>
<reference evidence="2" key="1">
    <citation type="submission" date="2021-08" db="EMBL/GenBank/DDBJ databases">
        <title>Comparative analyses of Brucepasteria parasyntrophica and Teretinema zuelzerae.</title>
        <authorList>
            <person name="Song Y."/>
            <person name="Brune A."/>
        </authorList>
    </citation>
    <scope>NUCLEOTIDE SEQUENCE</scope>
    <source>
        <strain evidence="2">DSM 1903</strain>
    </source>
</reference>
<dbReference type="AlphaFoldDB" id="A0AAE3EH17"/>
<dbReference type="SUPFAM" id="SSF103039">
    <property type="entry name" value="CheC-like"/>
    <property type="match status" value="1"/>
</dbReference>
<name>A0AAE3EH17_9SPIR</name>